<dbReference type="SUPFAM" id="SSF102114">
    <property type="entry name" value="Radical SAM enzymes"/>
    <property type="match status" value="1"/>
</dbReference>
<keyword evidence="6" id="KW-0411">Iron-sulfur</keyword>
<keyword evidence="3" id="KW-0949">S-adenosyl-L-methionine</keyword>
<keyword evidence="9" id="KW-1185">Reference proteome</keyword>
<dbReference type="EMBL" id="MWML01000013">
    <property type="protein sequence ID" value="TCG09373.1"/>
    <property type="molecule type" value="Genomic_DNA"/>
</dbReference>
<evidence type="ECO:0000256" key="4">
    <source>
        <dbReference type="ARBA" id="ARBA00022723"/>
    </source>
</evidence>
<name>A0A4R0XFS6_9BURK</name>
<dbReference type="Gene3D" id="3.20.20.70">
    <property type="entry name" value="Aldolase class I"/>
    <property type="match status" value="1"/>
</dbReference>
<evidence type="ECO:0000256" key="2">
    <source>
        <dbReference type="ARBA" id="ARBA00022485"/>
    </source>
</evidence>
<dbReference type="InterPro" id="IPR013785">
    <property type="entry name" value="Aldolase_TIM"/>
</dbReference>
<dbReference type="SFLD" id="SFLDG01387">
    <property type="entry name" value="BtrN-like_SPASM_domain_contain"/>
    <property type="match status" value="1"/>
</dbReference>
<organism evidence="8 9">
    <name type="scientific">Paraburkholderia steynii</name>
    <dbReference type="NCBI Taxonomy" id="1245441"/>
    <lineage>
        <taxon>Bacteria</taxon>
        <taxon>Pseudomonadati</taxon>
        <taxon>Pseudomonadota</taxon>
        <taxon>Betaproteobacteria</taxon>
        <taxon>Burkholderiales</taxon>
        <taxon>Burkholderiaceae</taxon>
        <taxon>Paraburkholderia</taxon>
    </lineage>
</organism>
<evidence type="ECO:0000259" key="7">
    <source>
        <dbReference type="PROSITE" id="PS51918"/>
    </source>
</evidence>
<dbReference type="PANTHER" id="PTHR11228">
    <property type="entry name" value="RADICAL SAM DOMAIN PROTEIN"/>
    <property type="match status" value="1"/>
</dbReference>
<comment type="caution">
    <text evidence="8">The sequence shown here is derived from an EMBL/GenBank/DDBJ whole genome shotgun (WGS) entry which is preliminary data.</text>
</comment>
<comment type="cofactor">
    <cofactor evidence="1">
        <name>[4Fe-4S] cluster</name>
        <dbReference type="ChEBI" id="CHEBI:49883"/>
    </cofactor>
</comment>
<evidence type="ECO:0000256" key="3">
    <source>
        <dbReference type="ARBA" id="ARBA00022691"/>
    </source>
</evidence>
<dbReference type="SFLD" id="SFLDG01067">
    <property type="entry name" value="SPASM/twitch_domain_containing"/>
    <property type="match status" value="1"/>
</dbReference>
<keyword evidence="5" id="KW-0408">Iron</keyword>
<dbReference type="GO" id="GO:0003824">
    <property type="term" value="F:catalytic activity"/>
    <property type="evidence" value="ECO:0007669"/>
    <property type="project" value="InterPro"/>
</dbReference>
<dbReference type="SFLD" id="SFLDS00029">
    <property type="entry name" value="Radical_SAM"/>
    <property type="match status" value="1"/>
</dbReference>
<dbReference type="InterPro" id="IPR050377">
    <property type="entry name" value="Radical_SAM_PqqE_MftC-like"/>
</dbReference>
<evidence type="ECO:0000256" key="6">
    <source>
        <dbReference type="ARBA" id="ARBA00023014"/>
    </source>
</evidence>
<dbReference type="InterPro" id="IPR034391">
    <property type="entry name" value="AdoMet-like_SPASM_containing"/>
</dbReference>
<evidence type="ECO:0000256" key="5">
    <source>
        <dbReference type="ARBA" id="ARBA00023004"/>
    </source>
</evidence>
<dbReference type="GO" id="GO:0046872">
    <property type="term" value="F:metal ion binding"/>
    <property type="evidence" value="ECO:0007669"/>
    <property type="project" value="UniProtKB-KW"/>
</dbReference>
<keyword evidence="4" id="KW-0479">Metal-binding</keyword>
<accession>A0A4R0XFS6</accession>
<keyword evidence="2" id="KW-0004">4Fe-4S</keyword>
<dbReference type="AlphaFoldDB" id="A0A4R0XFS6"/>
<dbReference type="CDD" id="cd01335">
    <property type="entry name" value="Radical_SAM"/>
    <property type="match status" value="1"/>
</dbReference>
<sequence length="423" mass="46573">MSVKHRVVGRAISTLEKPHQAVPDVAIPDVPETDESVLARSESIISRAISAGRSGKLTVVPEMISVAATENCNLKCVMCPGHAGMSGPKLSVNEAEMLFASLAVEGPHFGSPKILDMTSGEPTLNPDLGPIYGRFKELFPDSKISMISNGTIPVRGRTREAFEHADRIGLSMDGATQETYERIRQGSIWKNVIRNVMDVAEIKKLGENCETLQIMMVVMDQNIHELPEMIRLAHSLGIPQVFAQVSEIRTTPFNIAGQNVSLTLSKEKLAPIVHEAKQEAQRLGLDLTLTAHLENSLVPDEPKQPATAQMTHDERALSVAIRTCNVPWMHAPRISQNHDGIYPTTVCCHMPNVHGAGNLARREEFRGKSINEIFNSPYYWEIRAGLMDGSLANDACKGCQYHQMTQWTATQLRELEEAVDASV</sequence>
<evidence type="ECO:0000256" key="1">
    <source>
        <dbReference type="ARBA" id="ARBA00001966"/>
    </source>
</evidence>
<proteinExistence type="predicted"/>
<evidence type="ECO:0000313" key="8">
    <source>
        <dbReference type="EMBL" id="TCG09373.1"/>
    </source>
</evidence>
<evidence type="ECO:0000313" key="9">
    <source>
        <dbReference type="Proteomes" id="UP000294200"/>
    </source>
</evidence>
<reference evidence="8 9" key="1">
    <citation type="submission" date="2017-02" db="EMBL/GenBank/DDBJ databases">
        <title>Paraburkholderia sophoroidis sp. nov. and Paraburkholderia steynii sp. nov. rhizobial symbionts of the fynbos legume Hypocalyptus sophoroides.</title>
        <authorList>
            <person name="Steenkamp E.T."/>
            <person name="Beukes C.W."/>
            <person name="Van Zyl E."/>
            <person name="Avontuur J."/>
            <person name="Chan W.Y."/>
            <person name="Hassen A."/>
            <person name="Palmer M."/>
            <person name="Mthombeni L."/>
            <person name="Phalane F."/>
            <person name="Sereme K."/>
            <person name="Venter S.N."/>
        </authorList>
    </citation>
    <scope>NUCLEOTIDE SEQUENCE [LARGE SCALE GENOMIC DNA]</scope>
    <source>
        <strain evidence="8 9">HC1.1ba</strain>
    </source>
</reference>
<protein>
    <recommendedName>
        <fullName evidence="7">Radical SAM core domain-containing protein</fullName>
    </recommendedName>
</protein>
<dbReference type="InterPro" id="IPR058240">
    <property type="entry name" value="rSAM_sf"/>
</dbReference>
<gene>
    <name evidence="8" type="ORF">BZM27_06120</name>
</gene>
<dbReference type="GO" id="GO:0051536">
    <property type="term" value="F:iron-sulfur cluster binding"/>
    <property type="evidence" value="ECO:0007669"/>
    <property type="project" value="UniProtKB-KW"/>
</dbReference>
<dbReference type="Pfam" id="PF04055">
    <property type="entry name" value="Radical_SAM"/>
    <property type="match status" value="1"/>
</dbReference>
<feature type="domain" description="Radical SAM core" evidence="7">
    <location>
        <begin position="58"/>
        <end position="286"/>
    </location>
</feature>
<dbReference type="CDD" id="cd21109">
    <property type="entry name" value="SPASM"/>
    <property type="match status" value="1"/>
</dbReference>
<dbReference type="PROSITE" id="PS51918">
    <property type="entry name" value="RADICAL_SAM"/>
    <property type="match status" value="1"/>
</dbReference>
<dbReference type="InterPro" id="IPR007197">
    <property type="entry name" value="rSAM"/>
</dbReference>
<dbReference type="PANTHER" id="PTHR11228:SF7">
    <property type="entry name" value="PQQA PEPTIDE CYCLASE"/>
    <property type="match status" value="1"/>
</dbReference>
<dbReference type="Proteomes" id="UP000294200">
    <property type="component" value="Unassembled WGS sequence"/>
</dbReference>